<evidence type="ECO:0000256" key="1">
    <source>
        <dbReference type="SAM" id="MobiDB-lite"/>
    </source>
</evidence>
<protein>
    <submittedName>
        <fullName evidence="2">Uncharacterized protein</fullName>
    </submittedName>
</protein>
<dbReference type="AlphaFoldDB" id="H0HJZ6"/>
<feature type="region of interest" description="Disordered" evidence="1">
    <location>
        <begin position="1"/>
        <end position="24"/>
    </location>
</feature>
<evidence type="ECO:0000313" key="3">
    <source>
        <dbReference type="Proteomes" id="UP000003250"/>
    </source>
</evidence>
<reference evidence="2 3" key="1">
    <citation type="journal article" date="2012" name="J. Bacteriol.">
        <title>Draft Genome Sequence of Mesorhizobium alhagi CCNWXJ12-2T, a Novel Salt-Resistant Species Isolated from the Desert of Northwestern China.</title>
        <authorList>
            <person name="Zhou M."/>
            <person name="Chen W."/>
            <person name="Chen H."/>
            <person name="Wei G."/>
        </authorList>
    </citation>
    <scope>NUCLEOTIDE SEQUENCE [LARGE SCALE GENOMIC DNA]</scope>
    <source>
        <strain evidence="2 3">CCNWXJ12-2</strain>
    </source>
</reference>
<proteinExistence type="predicted"/>
<evidence type="ECO:0000313" key="2">
    <source>
        <dbReference type="EMBL" id="EHK58967.1"/>
    </source>
</evidence>
<keyword evidence="3" id="KW-1185">Reference proteome</keyword>
<name>H0HJZ6_9HYPH</name>
<organism evidence="2 3">
    <name type="scientific">Mesorhizobium alhagi CCNWXJ12-2</name>
    <dbReference type="NCBI Taxonomy" id="1107882"/>
    <lineage>
        <taxon>Bacteria</taxon>
        <taxon>Pseudomonadati</taxon>
        <taxon>Pseudomonadota</taxon>
        <taxon>Alphaproteobacteria</taxon>
        <taxon>Hyphomicrobiales</taxon>
        <taxon>Phyllobacteriaceae</taxon>
        <taxon>Allomesorhizobium</taxon>
    </lineage>
</organism>
<sequence>MKFPTQARPVARQTSKTRDETAGIAPSDCCGAGRCCVGACLPFGGGCAGICVPNIGQC</sequence>
<gene>
    <name evidence="2" type="ORF">MAXJ12_02256</name>
</gene>
<dbReference type="EMBL" id="AHAM01000022">
    <property type="protein sequence ID" value="EHK58967.1"/>
    <property type="molecule type" value="Genomic_DNA"/>
</dbReference>
<dbReference type="Proteomes" id="UP000003250">
    <property type="component" value="Unassembled WGS sequence"/>
</dbReference>
<accession>H0HJZ6</accession>